<evidence type="ECO:0000313" key="2">
    <source>
        <dbReference type="EMBL" id="MBW31837.1"/>
    </source>
</evidence>
<name>A0A2M3ZTE3_9DIPT</name>
<evidence type="ECO:0000256" key="1">
    <source>
        <dbReference type="SAM" id="SignalP"/>
    </source>
</evidence>
<accession>A0A2M3ZTE3</accession>
<feature type="signal peptide" evidence="1">
    <location>
        <begin position="1"/>
        <end position="22"/>
    </location>
</feature>
<organism evidence="2">
    <name type="scientific">Anopheles braziliensis</name>
    <dbReference type="NCBI Taxonomy" id="58242"/>
    <lineage>
        <taxon>Eukaryota</taxon>
        <taxon>Metazoa</taxon>
        <taxon>Ecdysozoa</taxon>
        <taxon>Arthropoda</taxon>
        <taxon>Hexapoda</taxon>
        <taxon>Insecta</taxon>
        <taxon>Pterygota</taxon>
        <taxon>Neoptera</taxon>
        <taxon>Endopterygota</taxon>
        <taxon>Diptera</taxon>
        <taxon>Nematocera</taxon>
        <taxon>Culicoidea</taxon>
        <taxon>Culicidae</taxon>
        <taxon>Anophelinae</taxon>
        <taxon>Anopheles</taxon>
    </lineage>
</organism>
<dbReference type="EMBL" id="GGFM01011086">
    <property type="protein sequence ID" value="MBW31837.1"/>
    <property type="molecule type" value="Transcribed_RNA"/>
</dbReference>
<sequence length="134" mass="15250">MFATSQRNTWFIISLLCSLARSVSLLRELTIRTLELKLETGSSFAPKMVTHRAKMAQHTIPSPPGQVWINVRPIRGNIVALRLPFSHTSASHPRTQRYTVVIDVTRSQLDRARWHTERDDQFPPGLRCEGAVFA</sequence>
<proteinExistence type="predicted"/>
<reference evidence="2" key="1">
    <citation type="submission" date="2018-01" db="EMBL/GenBank/DDBJ databases">
        <title>An insight into the sialome of Amazonian anophelines.</title>
        <authorList>
            <person name="Ribeiro J.M."/>
            <person name="Scarpassa V."/>
            <person name="Calvo E."/>
        </authorList>
    </citation>
    <scope>NUCLEOTIDE SEQUENCE</scope>
    <source>
        <tissue evidence="2">Salivary glands</tissue>
    </source>
</reference>
<feature type="chain" id="PRO_5014772755" evidence="1">
    <location>
        <begin position="23"/>
        <end position="134"/>
    </location>
</feature>
<dbReference type="AlphaFoldDB" id="A0A2M3ZTE3"/>
<protein>
    <submittedName>
        <fullName evidence="2">Putative secreted peptide</fullName>
    </submittedName>
</protein>
<keyword evidence="1" id="KW-0732">Signal</keyword>